<dbReference type="AlphaFoldDB" id="A0A517VSW7"/>
<keyword evidence="1" id="KW-0732">Signal</keyword>
<name>A0A517VSW7_9PLAN</name>
<dbReference type="EMBL" id="CP037920">
    <property type="protein sequence ID" value="QDT96101.1"/>
    <property type="molecule type" value="Genomic_DNA"/>
</dbReference>
<dbReference type="KEGG" id="gaw:V144x_15540"/>
<sequence precursor="true">MVFHFKTIICALVCLFTITCFSVSEGNQKGFFESEMAILRSIQTKQGPMIEITIGDLICTTPHLTIKRKQKPVSTVIPVKGKIEIKQGKASYSAAMFEIALRE</sequence>
<evidence type="ECO:0000256" key="1">
    <source>
        <dbReference type="SAM" id="SignalP"/>
    </source>
</evidence>
<dbReference type="RefSeq" id="WP_144983662.1">
    <property type="nucleotide sequence ID" value="NZ_CP037920.1"/>
</dbReference>
<organism evidence="2 3">
    <name type="scientific">Gimesia aquarii</name>
    <dbReference type="NCBI Taxonomy" id="2527964"/>
    <lineage>
        <taxon>Bacteria</taxon>
        <taxon>Pseudomonadati</taxon>
        <taxon>Planctomycetota</taxon>
        <taxon>Planctomycetia</taxon>
        <taxon>Planctomycetales</taxon>
        <taxon>Planctomycetaceae</taxon>
        <taxon>Gimesia</taxon>
    </lineage>
</organism>
<gene>
    <name evidence="2" type="ORF">V144x_15540</name>
</gene>
<feature type="signal peptide" evidence="1">
    <location>
        <begin position="1"/>
        <end position="22"/>
    </location>
</feature>
<evidence type="ECO:0000313" key="2">
    <source>
        <dbReference type="EMBL" id="QDT96101.1"/>
    </source>
</evidence>
<evidence type="ECO:0000313" key="3">
    <source>
        <dbReference type="Proteomes" id="UP000318704"/>
    </source>
</evidence>
<accession>A0A517VSW7</accession>
<dbReference type="Proteomes" id="UP000318704">
    <property type="component" value="Chromosome"/>
</dbReference>
<reference evidence="2 3" key="1">
    <citation type="submission" date="2019-03" db="EMBL/GenBank/DDBJ databases">
        <title>Deep-cultivation of Planctomycetes and their phenomic and genomic characterization uncovers novel biology.</title>
        <authorList>
            <person name="Wiegand S."/>
            <person name="Jogler M."/>
            <person name="Boedeker C."/>
            <person name="Pinto D."/>
            <person name="Vollmers J."/>
            <person name="Rivas-Marin E."/>
            <person name="Kohn T."/>
            <person name="Peeters S.H."/>
            <person name="Heuer A."/>
            <person name="Rast P."/>
            <person name="Oberbeckmann S."/>
            <person name="Bunk B."/>
            <person name="Jeske O."/>
            <person name="Meyerdierks A."/>
            <person name="Storesund J.E."/>
            <person name="Kallscheuer N."/>
            <person name="Luecker S."/>
            <person name="Lage O.M."/>
            <person name="Pohl T."/>
            <person name="Merkel B.J."/>
            <person name="Hornburger P."/>
            <person name="Mueller R.-W."/>
            <person name="Bruemmer F."/>
            <person name="Labrenz M."/>
            <person name="Spormann A.M."/>
            <person name="Op den Camp H."/>
            <person name="Overmann J."/>
            <person name="Amann R."/>
            <person name="Jetten M.S.M."/>
            <person name="Mascher T."/>
            <person name="Medema M.H."/>
            <person name="Devos D.P."/>
            <person name="Kaster A.-K."/>
            <person name="Ovreas L."/>
            <person name="Rohde M."/>
            <person name="Galperin M.Y."/>
            <person name="Jogler C."/>
        </authorList>
    </citation>
    <scope>NUCLEOTIDE SEQUENCE [LARGE SCALE GENOMIC DNA]</scope>
    <source>
        <strain evidence="2 3">V144</strain>
    </source>
</reference>
<protein>
    <submittedName>
        <fullName evidence="2">Uncharacterized protein</fullName>
    </submittedName>
</protein>
<feature type="chain" id="PRO_5021741695" evidence="1">
    <location>
        <begin position="23"/>
        <end position="103"/>
    </location>
</feature>
<proteinExistence type="predicted"/>